<dbReference type="GO" id="GO:0006355">
    <property type="term" value="P:regulation of DNA-templated transcription"/>
    <property type="evidence" value="ECO:0007669"/>
    <property type="project" value="InterPro"/>
</dbReference>
<evidence type="ECO:0000313" key="2">
    <source>
        <dbReference type="Proteomes" id="UP000215441"/>
    </source>
</evidence>
<dbReference type="EMBL" id="NOIG01000005">
    <property type="protein sequence ID" value="OYD50683.1"/>
    <property type="molecule type" value="Genomic_DNA"/>
</dbReference>
<gene>
    <name evidence="1" type="ORF">CBY09_08085</name>
</gene>
<keyword evidence="2" id="KW-1185">Reference proteome</keyword>
<dbReference type="InterPro" id="IPR013321">
    <property type="entry name" value="Arc_rbn_hlx_hlx"/>
</dbReference>
<dbReference type="InterPro" id="IPR010985">
    <property type="entry name" value="Ribbon_hlx_hlx"/>
</dbReference>
<evidence type="ECO:0008006" key="3">
    <source>
        <dbReference type="Google" id="ProtNLM"/>
    </source>
</evidence>
<evidence type="ECO:0000313" key="1">
    <source>
        <dbReference type="EMBL" id="OYD50683.1"/>
    </source>
</evidence>
<dbReference type="AlphaFoldDB" id="A0A235EPG8"/>
<dbReference type="Proteomes" id="UP000215441">
    <property type="component" value="Unassembled WGS sequence"/>
</dbReference>
<comment type="caution">
    <text evidence="1">The sequence shown here is derived from an EMBL/GenBank/DDBJ whole genome shotgun (WGS) entry which is preliminary data.</text>
</comment>
<name>A0A235EPG8_9BURK</name>
<dbReference type="SUPFAM" id="SSF47598">
    <property type="entry name" value="Ribbon-helix-helix"/>
    <property type="match status" value="1"/>
</dbReference>
<protein>
    <recommendedName>
        <fullName evidence="3">Arc-like DNA binding domain-containing protein</fullName>
    </recommendedName>
</protein>
<proteinExistence type="predicted"/>
<accession>A0A235EPG8</accession>
<reference evidence="1 2" key="1">
    <citation type="submission" date="2017-07" db="EMBL/GenBank/DDBJ databases">
        <title>Acidovorax KNDSW TSA 6 genome sequence and assembly.</title>
        <authorList>
            <person name="Mayilraj S."/>
        </authorList>
    </citation>
    <scope>NUCLEOTIDE SEQUENCE [LARGE SCALE GENOMIC DNA]</scope>
    <source>
        <strain evidence="1 2">KNDSW-TSA6</strain>
    </source>
</reference>
<organism evidence="1 2">
    <name type="scientific">Acidovorax kalamii</name>
    <dbReference type="NCBI Taxonomy" id="2004485"/>
    <lineage>
        <taxon>Bacteria</taxon>
        <taxon>Pseudomonadati</taxon>
        <taxon>Pseudomonadota</taxon>
        <taxon>Betaproteobacteria</taxon>
        <taxon>Burkholderiales</taxon>
        <taxon>Comamonadaceae</taxon>
        <taxon>Acidovorax</taxon>
    </lineage>
</organism>
<dbReference type="Gene3D" id="1.10.1220.10">
    <property type="entry name" value="Met repressor-like"/>
    <property type="match status" value="1"/>
</dbReference>
<sequence length="73" mass="7905">MSKSLKGMLVDAARKNNRSVNAEVVLRLAKSFGDEVAAVETAYGPSALHEMAADIQALREMAEAFMKARAPRI</sequence>